<evidence type="ECO:0000256" key="11">
    <source>
        <dbReference type="SAM" id="MobiDB-lite"/>
    </source>
</evidence>
<feature type="compositionally biased region" description="Low complexity" evidence="11">
    <location>
        <begin position="24"/>
        <end position="43"/>
    </location>
</feature>
<evidence type="ECO:0000256" key="4">
    <source>
        <dbReference type="ARBA" id="ARBA00022737"/>
    </source>
</evidence>
<evidence type="ECO:0000256" key="1">
    <source>
        <dbReference type="ARBA" id="ARBA00004123"/>
    </source>
</evidence>
<evidence type="ECO:0000256" key="2">
    <source>
        <dbReference type="ARBA" id="ARBA00006991"/>
    </source>
</evidence>
<dbReference type="Gene3D" id="3.30.160.60">
    <property type="entry name" value="Classic Zinc Finger"/>
    <property type="match status" value="2"/>
</dbReference>
<name>A0A4S8KYC6_DENBC</name>
<dbReference type="GO" id="GO:0005634">
    <property type="term" value="C:nucleus"/>
    <property type="evidence" value="ECO:0007669"/>
    <property type="project" value="UniProtKB-SubCell"/>
</dbReference>
<evidence type="ECO:0000313" key="13">
    <source>
        <dbReference type="EMBL" id="THU80881.1"/>
    </source>
</evidence>
<dbReference type="PROSITE" id="PS00028">
    <property type="entry name" value="ZINC_FINGER_C2H2_1"/>
    <property type="match status" value="2"/>
</dbReference>
<evidence type="ECO:0000256" key="9">
    <source>
        <dbReference type="ARBA" id="ARBA00023242"/>
    </source>
</evidence>
<keyword evidence="14" id="KW-1185">Reference proteome</keyword>
<dbReference type="PROSITE" id="PS50157">
    <property type="entry name" value="ZINC_FINGER_C2H2_2"/>
    <property type="match status" value="2"/>
</dbReference>
<protein>
    <recommendedName>
        <fullName evidence="12">C2H2-type domain-containing protein</fullName>
    </recommendedName>
</protein>
<evidence type="ECO:0000259" key="12">
    <source>
        <dbReference type="PROSITE" id="PS50157"/>
    </source>
</evidence>
<evidence type="ECO:0000256" key="7">
    <source>
        <dbReference type="ARBA" id="ARBA00023015"/>
    </source>
</evidence>
<keyword evidence="3" id="KW-0479">Metal-binding</keyword>
<dbReference type="GO" id="GO:0008270">
    <property type="term" value="F:zinc ion binding"/>
    <property type="evidence" value="ECO:0007669"/>
    <property type="project" value="UniProtKB-KW"/>
</dbReference>
<feature type="domain" description="C2H2-type" evidence="12">
    <location>
        <begin position="180"/>
        <end position="208"/>
    </location>
</feature>
<dbReference type="InterPro" id="IPR036236">
    <property type="entry name" value="Znf_C2H2_sf"/>
</dbReference>
<dbReference type="GO" id="GO:0000978">
    <property type="term" value="F:RNA polymerase II cis-regulatory region sequence-specific DNA binding"/>
    <property type="evidence" value="ECO:0007669"/>
    <property type="project" value="TreeGrafter"/>
</dbReference>
<dbReference type="OrthoDB" id="6077919at2759"/>
<gene>
    <name evidence="13" type="ORF">K435DRAFT_694748</name>
</gene>
<dbReference type="InterPro" id="IPR013087">
    <property type="entry name" value="Znf_C2H2_type"/>
</dbReference>
<evidence type="ECO:0000256" key="5">
    <source>
        <dbReference type="ARBA" id="ARBA00022771"/>
    </source>
</evidence>
<dbReference type="Proteomes" id="UP000297245">
    <property type="component" value="Unassembled WGS sequence"/>
</dbReference>
<dbReference type="FunFam" id="3.30.160.60:FF:000193">
    <property type="entry name" value="Zinc finger protein 300"/>
    <property type="match status" value="1"/>
</dbReference>
<dbReference type="SUPFAM" id="SSF57667">
    <property type="entry name" value="beta-beta-alpha zinc fingers"/>
    <property type="match status" value="1"/>
</dbReference>
<dbReference type="GO" id="GO:0000981">
    <property type="term" value="F:DNA-binding transcription factor activity, RNA polymerase II-specific"/>
    <property type="evidence" value="ECO:0007669"/>
    <property type="project" value="TreeGrafter"/>
</dbReference>
<comment type="similarity">
    <text evidence="2">Belongs to the krueppel C2H2-type zinc-finger protein family.</text>
</comment>
<feature type="compositionally biased region" description="Low complexity" evidence="11">
    <location>
        <begin position="86"/>
        <end position="109"/>
    </location>
</feature>
<sequence length="208" mass="22878">MKSKSHHQRYPNERSTETKKADYSFDLLRSDPSSSSLEHIASSAKPIPRVASATHSWRNVDHSESIVTGSIPEFRVVVTPAHRRSSSSSVAVPQASSSRTSSSSSSNSSLDKAPRDSDVLSTPSTSPVSASEQLLAEGGGDPSEEDDSEKRHVCKLCNKRFNRPSSLRIHMNTHTGATPFRCPYPGCGREFNVNSNMRRHYRNHNNKG</sequence>
<dbReference type="EMBL" id="ML179861">
    <property type="protein sequence ID" value="THU80881.1"/>
    <property type="molecule type" value="Genomic_DNA"/>
</dbReference>
<reference evidence="13 14" key="1">
    <citation type="journal article" date="2019" name="Nat. Ecol. Evol.">
        <title>Megaphylogeny resolves global patterns of mushroom evolution.</title>
        <authorList>
            <person name="Varga T."/>
            <person name="Krizsan K."/>
            <person name="Foldi C."/>
            <person name="Dima B."/>
            <person name="Sanchez-Garcia M."/>
            <person name="Sanchez-Ramirez S."/>
            <person name="Szollosi G.J."/>
            <person name="Szarkandi J.G."/>
            <person name="Papp V."/>
            <person name="Albert L."/>
            <person name="Andreopoulos W."/>
            <person name="Angelini C."/>
            <person name="Antonin V."/>
            <person name="Barry K.W."/>
            <person name="Bougher N.L."/>
            <person name="Buchanan P."/>
            <person name="Buyck B."/>
            <person name="Bense V."/>
            <person name="Catcheside P."/>
            <person name="Chovatia M."/>
            <person name="Cooper J."/>
            <person name="Damon W."/>
            <person name="Desjardin D."/>
            <person name="Finy P."/>
            <person name="Geml J."/>
            <person name="Haridas S."/>
            <person name="Hughes K."/>
            <person name="Justo A."/>
            <person name="Karasinski D."/>
            <person name="Kautmanova I."/>
            <person name="Kiss B."/>
            <person name="Kocsube S."/>
            <person name="Kotiranta H."/>
            <person name="LaButti K.M."/>
            <person name="Lechner B.E."/>
            <person name="Liimatainen K."/>
            <person name="Lipzen A."/>
            <person name="Lukacs Z."/>
            <person name="Mihaltcheva S."/>
            <person name="Morgado L.N."/>
            <person name="Niskanen T."/>
            <person name="Noordeloos M.E."/>
            <person name="Ohm R.A."/>
            <person name="Ortiz-Santana B."/>
            <person name="Ovrebo C."/>
            <person name="Racz N."/>
            <person name="Riley R."/>
            <person name="Savchenko A."/>
            <person name="Shiryaev A."/>
            <person name="Soop K."/>
            <person name="Spirin V."/>
            <person name="Szebenyi C."/>
            <person name="Tomsovsky M."/>
            <person name="Tulloss R.E."/>
            <person name="Uehling J."/>
            <person name="Grigoriev I.V."/>
            <person name="Vagvolgyi C."/>
            <person name="Papp T."/>
            <person name="Martin F.M."/>
            <person name="Miettinen O."/>
            <person name="Hibbett D.S."/>
            <person name="Nagy L.G."/>
        </authorList>
    </citation>
    <scope>NUCLEOTIDE SEQUENCE [LARGE SCALE GENOMIC DNA]</scope>
    <source>
        <strain evidence="13 14">CBS 962.96</strain>
    </source>
</reference>
<comment type="subcellular location">
    <subcellularLocation>
        <location evidence="1">Nucleus</location>
    </subcellularLocation>
</comment>
<evidence type="ECO:0000256" key="8">
    <source>
        <dbReference type="ARBA" id="ARBA00023163"/>
    </source>
</evidence>
<organism evidence="13 14">
    <name type="scientific">Dendrothele bispora (strain CBS 962.96)</name>
    <dbReference type="NCBI Taxonomy" id="1314807"/>
    <lineage>
        <taxon>Eukaryota</taxon>
        <taxon>Fungi</taxon>
        <taxon>Dikarya</taxon>
        <taxon>Basidiomycota</taxon>
        <taxon>Agaricomycotina</taxon>
        <taxon>Agaricomycetes</taxon>
        <taxon>Agaricomycetidae</taxon>
        <taxon>Agaricales</taxon>
        <taxon>Agaricales incertae sedis</taxon>
        <taxon>Dendrothele</taxon>
    </lineage>
</organism>
<feature type="domain" description="C2H2-type" evidence="12">
    <location>
        <begin position="152"/>
        <end position="179"/>
    </location>
</feature>
<feature type="non-terminal residue" evidence="13">
    <location>
        <position position="208"/>
    </location>
</feature>
<dbReference type="PANTHER" id="PTHR23235">
    <property type="entry name" value="KRUEPPEL-LIKE TRANSCRIPTION FACTOR"/>
    <property type="match status" value="1"/>
</dbReference>
<keyword evidence="6" id="KW-0862">Zinc</keyword>
<keyword evidence="5 10" id="KW-0863">Zinc-finger</keyword>
<evidence type="ECO:0000313" key="14">
    <source>
        <dbReference type="Proteomes" id="UP000297245"/>
    </source>
</evidence>
<keyword evidence="4" id="KW-0677">Repeat</keyword>
<dbReference type="PANTHER" id="PTHR23235:SF120">
    <property type="entry name" value="KRUPPEL-LIKE FACTOR 15"/>
    <property type="match status" value="1"/>
</dbReference>
<dbReference type="Pfam" id="PF00096">
    <property type="entry name" value="zf-C2H2"/>
    <property type="match status" value="2"/>
</dbReference>
<dbReference type="AlphaFoldDB" id="A0A4S8KYC6"/>
<keyword evidence="7" id="KW-0805">Transcription regulation</keyword>
<keyword evidence="8" id="KW-0804">Transcription</keyword>
<evidence type="ECO:0000256" key="6">
    <source>
        <dbReference type="ARBA" id="ARBA00022833"/>
    </source>
</evidence>
<proteinExistence type="inferred from homology"/>
<evidence type="ECO:0000256" key="3">
    <source>
        <dbReference type="ARBA" id="ARBA00022723"/>
    </source>
</evidence>
<feature type="compositionally biased region" description="Polar residues" evidence="11">
    <location>
        <begin position="119"/>
        <end position="132"/>
    </location>
</feature>
<accession>A0A4S8KYC6</accession>
<evidence type="ECO:0000256" key="10">
    <source>
        <dbReference type="PROSITE-ProRule" id="PRU00042"/>
    </source>
</evidence>
<keyword evidence="9" id="KW-0539">Nucleus</keyword>
<feature type="region of interest" description="Disordered" evidence="11">
    <location>
        <begin position="1"/>
        <end position="150"/>
    </location>
</feature>
<feature type="compositionally biased region" description="Basic and acidic residues" evidence="11">
    <location>
        <begin position="10"/>
        <end position="23"/>
    </location>
</feature>
<dbReference type="SMART" id="SM00355">
    <property type="entry name" value="ZnF_C2H2"/>
    <property type="match status" value="2"/>
</dbReference>